<dbReference type="Pfam" id="PF01381">
    <property type="entry name" value="HTH_3"/>
    <property type="match status" value="1"/>
</dbReference>
<proteinExistence type="predicted"/>
<feature type="domain" description="HTH cro/C1-type" evidence="2">
    <location>
        <begin position="10"/>
        <end position="64"/>
    </location>
</feature>
<sequence>MSDKPRENRVREHRKAAGITQAELARAGGVSRQSIVSVEGGDYAPSVYLALRLAAALGTTVEVLFPLNEEG</sequence>
<gene>
    <name evidence="3" type="ORF">ABEU20_002432</name>
</gene>
<evidence type="ECO:0000259" key="2">
    <source>
        <dbReference type="PROSITE" id="PS50943"/>
    </source>
</evidence>
<dbReference type="PANTHER" id="PTHR46558:SF4">
    <property type="entry name" value="DNA-BIDING PHAGE PROTEIN"/>
    <property type="match status" value="1"/>
</dbReference>
<accession>A0ABW9FE82</accession>
<dbReference type="SMART" id="SM00530">
    <property type="entry name" value="HTH_XRE"/>
    <property type="match status" value="1"/>
</dbReference>
<dbReference type="SUPFAM" id="SSF47413">
    <property type="entry name" value="lambda repressor-like DNA-binding domains"/>
    <property type="match status" value="1"/>
</dbReference>
<dbReference type="CDD" id="cd00093">
    <property type="entry name" value="HTH_XRE"/>
    <property type="match status" value="1"/>
</dbReference>
<dbReference type="EMBL" id="JBDLNV010000003">
    <property type="protein sequence ID" value="MFM1723860.1"/>
    <property type="molecule type" value="Genomic_DNA"/>
</dbReference>
<dbReference type="InterPro" id="IPR001387">
    <property type="entry name" value="Cro/C1-type_HTH"/>
</dbReference>
<dbReference type="RefSeq" id="WP_420164405.1">
    <property type="nucleotide sequence ID" value="NZ_JBDLNV010000003.1"/>
</dbReference>
<dbReference type="InterPro" id="IPR010982">
    <property type="entry name" value="Lambda_DNA-bd_dom_sf"/>
</dbReference>
<evidence type="ECO:0000313" key="3">
    <source>
        <dbReference type="EMBL" id="MFM1723860.1"/>
    </source>
</evidence>
<keyword evidence="1" id="KW-0238">DNA-binding</keyword>
<comment type="caution">
    <text evidence="3">The sequence shown here is derived from an EMBL/GenBank/DDBJ whole genome shotgun (WGS) entry which is preliminary data.</text>
</comment>
<dbReference type="PROSITE" id="PS50943">
    <property type="entry name" value="HTH_CROC1"/>
    <property type="match status" value="1"/>
</dbReference>
<reference evidence="3 4" key="1">
    <citation type="submission" date="2023-11" db="EMBL/GenBank/DDBJ databases">
        <authorList>
            <person name="Val-Calvo J."/>
            <person name="Scortti M."/>
            <person name="Vazquez-Boland J."/>
        </authorList>
    </citation>
    <scope>NUCLEOTIDE SEQUENCE [LARGE SCALE GENOMIC DNA]</scope>
    <source>
        <strain evidence="3 4">PAM 2766</strain>
    </source>
</reference>
<evidence type="ECO:0000256" key="1">
    <source>
        <dbReference type="ARBA" id="ARBA00023125"/>
    </source>
</evidence>
<evidence type="ECO:0000313" key="4">
    <source>
        <dbReference type="Proteomes" id="UP001629745"/>
    </source>
</evidence>
<dbReference type="PANTHER" id="PTHR46558">
    <property type="entry name" value="TRACRIPTIONAL REGULATORY PROTEIN-RELATED-RELATED"/>
    <property type="match status" value="1"/>
</dbReference>
<organism evidence="3 4">
    <name type="scientific">Rhodococcus parequi</name>
    <dbReference type="NCBI Taxonomy" id="3137122"/>
    <lineage>
        <taxon>Bacteria</taxon>
        <taxon>Bacillati</taxon>
        <taxon>Actinomycetota</taxon>
        <taxon>Actinomycetes</taxon>
        <taxon>Mycobacteriales</taxon>
        <taxon>Nocardiaceae</taxon>
        <taxon>Rhodococcus</taxon>
    </lineage>
</organism>
<dbReference type="Proteomes" id="UP001629745">
    <property type="component" value="Unassembled WGS sequence"/>
</dbReference>
<dbReference type="Gene3D" id="1.10.260.40">
    <property type="entry name" value="lambda repressor-like DNA-binding domains"/>
    <property type="match status" value="1"/>
</dbReference>
<name>A0ABW9FE82_9NOCA</name>
<keyword evidence="4" id="KW-1185">Reference proteome</keyword>
<protein>
    <submittedName>
        <fullName evidence="3">Helix-turn-helix transcriptional regulator</fullName>
    </submittedName>
</protein>